<keyword evidence="1 3" id="KW-0732">Signal</keyword>
<dbReference type="InterPro" id="IPR015202">
    <property type="entry name" value="GO-like_E_set"/>
</dbReference>
<feature type="domain" description="WSC" evidence="4">
    <location>
        <begin position="60"/>
        <end position="155"/>
    </location>
</feature>
<feature type="region of interest" description="Disordered" evidence="2">
    <location>
        <begin position="163"/>
        <end position="193"/>
    </location>
</feature>
<dbReference type="InterPro" id="IPR013783">
    <property type="entry name" value="Ig-like_fold"/>
</dbReference>
<gene>
    <name evidence="5" type="ORF">DM02DRAFT_617597</name>
</gene>
<evidence type="ECO:0000313" key="6">
    <source>
        <dbReference type="Proteomes" id="UP000244855"/>
    </source>
</evidence>
<dbReference type="Pfam" id="PF07250">
    <property type="entry name" value="Glyoxal_oxid_N"/>
    <property type="match status" value="1"/>
</dbReference>
<dbReference type="OrthoDB" id="2019572at2759"/>
<feature type="chain" id="PRO_5016060287" evidence="3">
    <location>
        <begin position="21"/>
        <end position="932"/>
    </location>
</feature>
<dbReference type="EMBL" id="KZ805481">
    <property type="protein sequence ID" value="PVH95878.1"/>
    <property type="molecule type" value="Genomic_DNA"/>
</dbReference>
<reference evidence="5 6" key="1">
    <citation type="journal article" date="2018" name="Sci. Rep.">
        <title>Comparative genomics provides insights into the lifestyle and reveals functional heterogeneity of dark septate endophytic fungi.</title>
        <authorList>
            <person name="Knapp D.G."/>
            <person name="Nemeth J.B."/>
            <person name="Barry K."/>
            <person name="Hainaut M."/>
            <person name="Henrissat B."/>
            <person name="Johnson J."/>
            <person name="Kuo A."/>
            <person name="Lim J.H.P."/>
            <person name="Lipzen A."/>
            <person name="Nolan M."/>
            <person name="Ohm R.A."/>
            <person name="Tamas L."/>
            <person name="Grigoriev I.V."/>
            <person name="Spatafora J.W."/>
            <person name="Nagy L.G."/>
            <person name="Kovacs G.M."/>
        </authorList>
    </citation>
    <scope>NUCLEOTIDE SEQUENCE [LARGE SCALE GENOMIC DNA]</scope>
    <source>
        <strain evidence="5 6">DSE2036</strain>
    </source>
</reference>
<dbReference type="PANTHER" id="PTHR32208">
    <property type="entry name" value="SECRETED PROTEIN-RELATED"/>
    <property type="match status" value="1"/>
</dbReference>
<dbReference type="PANTHER" id="PTHR32208:SF105">
    <property type="entry name" value="COPPER RADICAL OXIDASE"/>
    <property type="match status" value="1"/>
</dbReference>
<dbReference type="Pfam" id="PF09118">
    <property type="entry name" value="GO-like_E_set"/>
    <property type="match status" value="1"/>
</dbReference>
<dbReference type="InterPro" id="IPR037293">
    <property type="entry name" value="Gal_Oxidase_central_sf"/>
</dbReference>
<dbReference type="InterPro" id="IPR011043">
    <property type="entry name" value="Gal_Oxase/kelch_b-propeller"/>
</dbReference>
<feature type="signal peptide" evidence="3">
    <location>
        <begin position="1"/>
        <end position="20"/>
    </location>
</feature>
<evidence type="ECO:0000256" key="3">
    <source>
        <dbReference type="SAM" id="SignalP"/>
    </source>
</evidence>
<dbReference type="SMART" id="SM00321">
    <property type="entry name" value="WSC"/>
    <property type="match status" value="3"/>
</dbReference>
<dbReference type="InterPro" id="IPR009880">
    <property type="entry name" value="Glyoxal_oxidase_N"/>
</dbReference>
<dbReference type="InterPro" id="IPR002889">
    <property type="entry name" value="WSC_carb-bd"/>
</dbReference>
<protein>
    <submittedName>
        <fullName evidence="5">Copper radical oxidase</fullName>
    </submittedName>
</protein>
<keyword evidence="6" id="KW-1185">Reference proteome</keyword>
<dbReference type="SUPFAM" id="SSF81296">
    <property type="entry name" value="E set domains"/>
    <property type="match status" value="1"/>
</dbReference>
<dbReference type="Gene3D" id="2.60.40.10">
    <property type="entry name" value="Immunoglobulins"/>
    <property type="match status" value="1"/>
</dbReference>
<dbReference type="PROSITE" id="PS51212">
    <property type="entry name" value="WSC"/>
    <property type="match status" value="3"/>
</dbReference>
<dbReference type="Gene3D" id="2.130.10.80">
    <property type="entry name" value="Galactose oxidase/kelch, beta-propeller"/>
    <property type="match status" value="1"/>
</dbReference>
<name>A0A2V1DCW1_9PLEO</name>
<sequence>MFLSQYIFLLLTLVCGNTLAENGVHADASSCNLACKGNATECCGGHSRLNVYSARQVDAGWKSIGCYTDSVALRTLATRLFPPGDLTTDACLSACHTAGYAYAGTEYGGECYCDNAFRNGGGPAPDGNTGCNMPCNGNAQEMCGGPDRLNMYQYGDGATSTQAPSATATATATNGATSQTQSVPSSTSSSLPTTTALPAGWEYKGCWVDNANGRIMNHQQPDDSKMTLESCITACAQQGYTVAGMQYSVQCFCDDYLSRGATNTTDSECNMNCGGNANEKCGAGNRDSVYSSNPGPVTVHPIPMPQTGNLTGSFKYQGCYYDDAPTRALPWFLELKTNNTVNNCIKQCSDFGYNTGGLEFGIECYCGDMADVYAAGVGKAPDTDCATTCSGNASSICGGGRRLSLYTWDGPPLTTWSYGSGNDAGRYELLIGGVVVPLITQAARNGKVTFLEKAGTGAINTTGAYELDLASIDNFTAAWRPMDRPATDVFCAASLTLPDKVGRQINVGGWALPSTQGIRLYWPDGSPGVWGKNQWQENHQVVSLQDGRWYPGAMIMANGSILVVGGEEGSNGRPIPTLEILPRAGGTVYCDWLNRTDPWNLYPYLMVLPSGGIFAQYYNEAIILDEVTLAVKKQLPNPPGAVNNFLSGRTYPLEGTAVILPQYAPYTDPVRVLVCGGSAAFSGAALDNCVSIAPDVPNAKWELERMPSQRVLSCMTALPDGTYMILNGAKSGIAGFGLAENPNLNAVHYNPTKPLGSRFTVMANTTVARLYHSEALLLDDGRVLVSGSDPLDNRFPEEYRVEVFIPPYLMGNPVRPSLVMNDNQKDWSYGGTYTFSSNATVAKLAVMGVGGSTHGNSMGQRTIFPAFSCSGGTCTVTAPPNAHVCPPGWFQVFALNAAGVPSWAQWVRIGGDPANFGAWPNAPEYFDVPGSG</sequence>
<organism evidence="5 6">
    <name type="scientific">Periconia macrospinosa</name>
    <dbReference type="NCBI Taxonomy" id="97972"/>
    <lineage>
        <taxon>Eukaryota</taxon>
        <taxon>Fungi</taxon>
        <taxon>Dikarya</taxon>
        <taxon>Ascomycota</taxon>
        <taxon>Pezizomycotina</taxon>
        <taxon>Dothideomycetes</taxon>
        <taxon>Pleosporomycetidae</taxon>
        <taxon>Pleosporales</taxon>
        <taxon>Massarineae</taxon>
        <taxon>Periconiaceae</taxon>
        <taxon>Periconia</taxon>
    </lineage>
</organism>
<dbReference type="CDD" id="cd02851">
    <property type="entry name" value="E_set_GO_C"/>
    <property type="match status" value="1"/>
</dbReference>
<evidence type="ECO:0000313" key="5">
    <source>
        <dbReference type="EMBL" id="PVH95878.1"/>
    </source>
</evidence>
<evidence type="ECO:0000259" key="4">
    <source>
        <dbReference type="PROSITE" id="PS51212"/>
    </source>
</evidence>
<dbReference type="Pfam" id="PF01822">
    <property type="entry name" value="WSC"/>
    <property type="match status" value="3"/>
</dbReference>
<dbReference type="SUPFAM" id="SSF50965">
    <property type="entry name" value="Galactose oxidase, central domain"/>
    <property type="match status" value="1"/>
</dbReference>
<dbReference type="InterPro" id="IPR014756">
    <property type="entry name" value="Ig_E-set"/>
</dbReference>
<accession>A0A2V1DCW1</accession>
<proteinExistence type="predicted"/>
<evidence type="ECO:0000256" key="2">
    <source>
        <dbReference type="SAM" id="MobiDB-lite"/>
    </source>
</evidence>
<dbReference type="AlphaFoldDB" id="A0A2V1DCW1"/>
<feature type="domain" description="WSC" evidence="4">
    <location>
        <begin position="313"/>
        <end position="409"/>
    </location>
</feature>
<dbReference type="Proteomes" id="UP000244855">
    <property type="component" value="Unassembled WGS sequence"/>
</dbReference>
<evidence type="ECO:0000256" key="1">
    <source>
        <dbReference type="ARBA" id="ARBA00022729"/>
    </source>
</evidence>
<dbReference type="STRING" id="97972.A0A2V1DCW1"/>
<feature type="domain" description="WSC" evidence="4">
    <location>
        <begin position="200"/>
        <end position="293"/>
    </location>
</feature>